<dbReference type="PANTHER" id="PTHR34220">
    <property type="entry name" value="SENSOR HISTIDINE KINASE YPDA"/>
    <property type="match status" value="1"/>
</dbReference>
<keyword evidence="3" id="KW-0418">Kinase</keyword>
<dbReference type="GO" id="GO:0016020">
    <property type="term" value="C:membrane"/>
    <property type="evidence" value="ECO:0007669"/>
    <property type="project" value="InterPro"/>
</dbReference>
<dbReference type="GO" id="GO:0000155">
    <property type="term" value="F:phosphorelay sensor kinase activity"/>
    <property type="evidence" value="ECO:0007669"/>
    <property type="project" value="InterPro"/>
</dbReference>
<keyword evidence="1" id="KW-0472">Membrane</keyword>
<reference evidence="3 4" key="1">
    <citation type="submission" date="2017-05" db="EMBL/GenBank/DDBJ databases">
        <authorList>
            <person name="Varghese N."/>
            <person name="Submissions S."/>
        </authorList>
    </citation>
    <scope>NUCLEOTIDE SEQUENCE [LARGE SCALE GENOMIC DNA]</scope>
    <source>
        <strain evidence="3 4">DSM 19382</strain>
    </source>
</reference>
<dbReference type="InterPro" id="IPR010559">
    <property type="entry name" value="Sig_transdc_His_kin_internal"/>
</dbReference>
<dbReference type="EMBL" id="FXTA01000001">
    <property type="protein sequence ID" value="SMO37949.1"/>
    <property type="molecule type" value="Genomic_DNA"/>
</dbReference>
<accession>A0A521AT18</accession>
<gene>
    <name evidence="3" type="ORF">SAMN06265349_101372</name>
</gene>
<keyword evidence="3" id="KW-0808">Transferase</keyword>
<feature type="transmembrane region" description="Helical" evidence="1">
    <location>
        <begin position="77"/>
        <end position="95"/>
    </location>
</feature>
<feature type="domain" description="Signal transduction histidine kinase internal region" evidence="2">
    <location>
        <begin position="190"/>
        <end position="268"/>
    </location>
</feature>
<dbReference type="Pfam" id="PF06580">
    <property type="entry name" value="His_kinase"/>
    <property type="match status" value="1"/>
</dbReference>
<organism evidence="3 4">
    <name type="scientific">Flavobacterium resistens</name>
    <dbReference type="NCBI Taxonomy" id="443612"/>
    <lineage>
        <taxon>Bacteria</taxon>
        <taxon>Pseudomonadati</taxon>
        <taxon>Bacteroidota</taxon>
        <taxon>Flavobacteriia</taxon>
        <taxon>Flavobacteriales</taxon>
        <taxon>Flavobacteriaceae</taxon>
        <taxon>Flavobacterium</taxon>
    </lineage>
</organism>
<dbReference type="PANTHER" id="PTHR34220:SF7">
    <property type="entry name" value="SENSOR HISTIDINE KINASE YPDA"/>
    <property type="match status" value="1"/>
</dbReference>
<evidence type="ECO:0000313" key="3">
    <source>
        <dbReference type="EMBL" id="SMO37949.1"/>
    </source>
</evidence>
<keyword evidence="1" id="KW-0812">Transmembrane</keyword>
<feature type="transmembrane region" description="Helical" evidence="1">
    <location>
        <begin position="46"/>
        <end position="65"/>
    </location>
</feature>
<proteinExistence type="predicted"/>
<sequence length="375" mass="43774">MFFAIKTPLFYRYLWQSISNLKTVPIAIGIKLETKKYMEKVKRFQVSQRVIWGSSIALAILASIPKLFDMVSTPGDLVINSSITLLFSLFIWYYNIYSLPKFSAQRTNKSLFNWKLLLSVVLGILLMVVLVIAHQELFQVSKMDAPIMFELRGVLINLIVYMFLHLLFQNYQTQQIGVELERTKALNLGAQYELLKQQVNPHFLFNSLNTLKSMVDMQDPQSSDFILKLSDFYRFTLESRKLDLISLKEEIQILDSYIYLLKARFEDGFEVINEIDQKQYDCAIPPFSLQLLIENCIKHNVVSLDKPLRIKLYTENDFLVIENPIQLKRGALSTGVGLDNINQRFMHLVHKEIEIDKNETTFKVKIPLIYEYRNN</sequence>
<dbReference type="Proteomes" id="UP000317289">
    <property type="component" value="Unassembled WGS sequence"/>
</dbReference>
<evidence type="ECO:0000259" key="2">
    <source>
        <dbReference type="Pfam" id="PF06580"/>
    </source>
</evidence>
<evidence type="ECO:0000313" key="4">
    <source>
        <dbReference type="Proteomes" id="UP000317289"/>
    </source>
</evidence>
<evidence type="ECO:0000256" key="1">
    <source>
        <dbReference type="SAM" id="Phobius"/>
    </source>
</evidence>
<protein>
    <submittedName>
        <fullName evidence="3">Histidine kinase</fullName>
    </submittedName>
</protein>
<dbReference type="InterPro" id="IPR050640">
    <property type="entry name" value="Bact_2-comp_sensor_kinase"/>
</dbReference>
<feature type="transmembrane region" description="Helical" evidence="1">
    <location>
        <begin position="116"/>
        <end position="135"/>
    </location>
</feature>
<keyword evidence="1" id="KW-1133">Transmembrane helix</keyword>
<feature type="transmembrane region" description="Helical" evidence="1">
    <location>
        <begin position="147"/>
        <end position="168"/>
    </location>
</feature>
<name>A0A521AT18_9FLAO</name>
<dbReference type="AlphaFoldDB" id="A0A521AT18"/>